<evidence type="ECO:0000313" key="1">
    <source>
        <dbReference type="EMBL" id="MBB3107374.1"/>
    </source>
</evidence>
<dbReference type="Pfam" id="PF23907">
    <property type="entry name" value="DUF7249"/>
    <property type="match status" value="1"/>
</dbReference>
<sequence>MKEYNGWTNYATWNVNLWLTNDESSYNYWMERARDSEVNELAVALEDEHKEAMPELDSSTYSDLLQHVLGSVNWHDIAKSLIEGASA</sequence>
<name>A0A839TH77_9GAMM</name>
<organism evidence="1 2">
    <name type="scientific">Psychrobacter luti</name>
    <dbReference type="NCBI Taxonomy" id="198481"/>
    <lineage>
        <taxon>Bacteria</taxon>
        <taxon>Pseudomonadati</taxon>
        <taxon>Pseudomonadota</taxon>
        <taxon>Gammaproteobacteria</taxon>
        <taxon>Moraxellales</taxon>
        <taxon>Moraxellaceae</taxon>
        <taxon>Psychrobacter</taxon>
    </lineage>
</organism>
<dbReference type="EMBL" id="JACHXL010000004">
    <property type="protein sequence ID" value="MBB3107374.1"/>
    <property type="molecule type" value="Genomic_DNA"/>
</dbReference>
<proteinExistence type="predicted"/>
<comment type="caution">
    <text evidence="1">The sequence shown here is derived from an EMBL/GenBank/DDBJ whole genome shotgun (WGS) entry which is preliminary data.</text>
</comment>
<reference evidence="1 2" key="1">
    <citation type="submission" date="2020-08" db="EMBL/GenBank/DDBJ databases">
        <title>Genomic Encyclopedia of Type Strains, Phase III (KMG-III): the genomes of soil and plant-associated and newly described type strains.</title>
        <authorList>
            <person name="Whitman W."/>
        </authorList>
    </citation>
    <scope>NUCLEOTIDE SEQUENCE [LARGE SCALE GENOMIC DNA]</scope>
    <source>
        <strain evidence="1 2">CECT 5885</strain>
    </source>
</reference>
<dbReference type="RefSeq" id="WP_183620882.1">
    <property type="nucleotide sequence ID" value="NZ_CAJHAH010000005.1"/>
</dbReference>
<evidence type="ECO:0000313" key="2">
    <source>
        <dbReference type="Proteomes" id="UP000588111"/>
    </source>
</evidence>
<keyword evidence="2" id="KW-1185">Reference proteome</keyword>
<dbReference type="Proteomes" id="UP000588111">
    <property type="component" value="Unassembled WGS sequence"/>
</dbReference>
<protein>
    <submittedName>
        <fullName evidence="1">Uncharacterized protein</fullName>
    </submittedName>
</protein>
<dbReference type="InterPro" id="IPR055673">
    <property type="entry name" value="DUF7249"/>
</dbReference>
<accession>A0A839TH77</accession>
<gene>
    <name evidence="1" type="ORF">FHS24_001899</name>
</gene>
<dbReference type="AlphaFoldDB" id="A0A839TH77"/>